<sequence length="151" mass="17661">MEISEIKTNLSYRFNKSKESLETDLSNSLWVTDVVYTYNQLDKNSQININENSDNISALELARSTIKVEYDDELRTLSKLFGISVSVEKWMVTIQKISKEKLYLFLITNLKNGNYSIRGWNEEKALYILYEFILENLDSSNNSTHTIRQEI</sequence>
<accession>A0AAJ4JYI1</accession>
<evidence type="ECO:0000313" key="1">
    <source>
        <dbReference type="EMBL" id="QIA69150.1"/>
    </source>
</evidence>
<dbReference type="AlphaFoldDB" id="A0AAJ4JYI1"/>
<organism evidence="1 2">
    <name type="scientific">Spiroplasma citri</name>
    <dbReference type="NCBI Taxonomy" id="2133"/>
    <lineage>
        <taxon>Bacteria</taxon>
        <taxon>Bacillati</taxon>
        <taxon>Mycoplasmatota</taxon>
        <taxon>Mollicutes</taxon>
        <taxon>Entomoplasmatales</taxon>
        <taxon>Spiroplasmataceae</taxon>
        <taxon>Spiroplasma</taxon>
    </lineage>
</organism>
<dbReference type="EMBL" id="CP046368">
    <property type="protein sequence ID" value="QIA69150.1"/>
    <property type="molecule type" value="Genomic_DNA"/>
</dbReference>
<gene>
    <name evidence="1" type="ORF">GL298_06360</name>
</gene>
<proteinExistence type="predicted"/>
<protein>
    <submittedName>
        <fullName evidence="1">Uncharacterized protein</fullName>
    </submittedName>
</protein>
<evidence type="ECO:0000313" key="2">
    <source>
        <dbReference type="Proteomes" id="UP000464735"/>
    </source>
</evidence>
<dbReference type="RefSeq" id="WP_071937526.1">
    <property type="nucleotide sequence ID" value="NZ_CP013197.1"/>
</dbReference>
<dbReference type="GeneID" id="54238973"/>
<dbReference type="KEGG" id="sck:SCITRI_001112"/>
<name>A0AAJ4JYI1_SPICI</name>
<reference evidence="1 2" key="1">
    <citation type="submission" date="2019-11" db="EMBL/GenBank/DDBJ databases">
        <title>Whole genome sequencing and comparative genomics analyses of five strains of Spiroplasma citri.</title>
        <authorList>
            <person name="Yokomi R."/>
            <person name="Chen J."/>
            <person name="Rattner R."/>
            <person name="Vidalakis G."/>
        </authorList>
    </citation>
    <scope>NUCLEOTIDE SEQUENCE [LARGE SCALE GENOMIC DNA]</scope>
    <source>
        <strain evidence="1 2">BR12</strain>
    </source>
</reference>
<dbReference type="Proteomes" id="UP000464735">
    <property type="component" value="Chromosome"/>
</dbReference>